<dbReference type="EMBL" id="PFBP01000013">
    <property type="protein sequence ID" value="PIT90003.1"/>
    <property type="molecule type" value="Genomic_DNA"/>
</dbReference>
<feature type="transmembrane region" description="Helical" evidence="1">
    <location>
        <begin position="69"/>
        <end position="93"/>
    </location>
</feature>
<feature type="chain" id="PRO_5014669714" description="DUF4134 domain-containing protein" evidence="2">
    <location>
        <begin position="29"/>
        <end position="132"/>
    </location>
</feature>
<reference evidence="4" key="1">
    <citation type="submission" date="2017-09" db="EMBL/GenBank/DDBJ databases">
        <title>Depth-based differentiation of microbial function through sediment-hosted aquifers and enrichment of novel symbionts in the deep terrestrial subsurface.</title>
        <authorList>
            <person name="Probst A.J."/>
            <person name="Ladd B."/>
            <person name="Jarett J.K."/>
            <person name="Geller-Mcgrath D.E."/>
            <person name="Sieber C.M.K."/>
            <person name="Emerson J.B."/>
            <person name="Anantharaman K."/>
            <person name="Thomas B.C."/>
            <person name="Malmstrom R."/>
            <person name="Stieglmeier M."/>
            <person name="Klingl A."/>
            <person name="Woyke T."/>
            <person name="Ryan C.M."/>
            <person name="Banfield J.F."/>
        </authorList>
    </citation>
    <scope>NUCLEOTIDE SEQUENCE [LARGE SCALE GENOMIC DNA]</scope>
</reference>
<evidence type="ECO:0000313" key="4">
    <source>
        <dbReference type="Proteomes" id="UP000231464"/>
    </source>
</evidence>
<dbReference type="Pfam" id="PF18895">
    <property type="entry name" value="T4SS_pilin"/>
    <property type="match status" value="1"/>
</dbReference>
<name>A0A2M6WB26_9BACT</name>
<dbReference type="InterPro" id="IPR043993">
    <property type="entry name" value="T4SS_pilin"/>
</dbReference>
<evidence type="ECO:0000256" key="1">
    <source>
        <dbReference type="SAM" id="Phobius"/>
    </source>
</evidence>
<feature type="signal peptide" evidence="2">
    <location>
        <begin position="1"/>
        <end position="28"/>
    </location>
</feature>
<keyword evidence="1" id="KW-0812">Transmembrane</keyword>
<comment type="caution">
    <text evidence="3">The sequence shown here is derived from an EMBL/GenBank/DDBJ whole genome shotgun (WGS) entry which is preliminary data.</text>
</comment>
<evidence type="ECO:0000313" key="3">
    <source>
        <dbReference type="EMBL" id="PIT90003.1"/>
    </source>
</evidence>
<keyword evidence="1" id="KW-1133">Transmembrane helix</keyword>
<evidence type="ECO:0008006" key="5">
    <source>
        <dbReference type="Google" id="ProtNLM"/>
    </source>
</evidence>
<accession>A0A2M6WB26</accession>
<sequence>MKKIFAIILISLIFASYFLMLVAQTTLAQDEVGTQDNEVGTEPDMQKSNLVNPIGASSVSEVVGKIIKIFLGIIGTISLIMFIYGGFLMLTSAGRAGQIKTGQQTLVWASIGILVVFTSYAILRFVFSAFGI</sequence>
<dbReference type="AlphaFoldDB" id="A0A2M6WB26"/>
<organism evidence="3 4">
    <name type="scientific">Candidatus Kuenenbacteria bacterium CG10_big_fil_rev_8_21_14_0_10_36_11</name>
    <dbReference type="NCBI Taxonomy" id="1974618"/>
    <lineage>
        <taxon>Bacteria</taxon>
        <taxon>Candidatus Kueneniibacteriota</taxon>
    </lineage>
</organism>
<protein>
    <recommendedName>
        <fullName evidence="5">DUF4134 domain-containing protein</fullName>
    </recommendedName>
</protein>
<feature type="transmembrane region" description="Helical" evidence="1">
    <location>
        <begin position="105"/>
        <end position="127"/>
    </location>
</feature>
<dbReference type="Proteomes" id="UP000231464">
    <property type="component" value="Unassembled WGS sequence"/>
</dbReference>
<keyword evidence="1" id="KW-0472">Membrane</keyword>
<evidence type="ECO:0000256" key="2">
    <source>
        <dbReference type="SAM" id="SignalP"/>
    </source>
</evidence>
<gene>
    <name evidence="3" type="ORF">COU23_00830</name>
</gene>
<keyword evidence="2" id="KW-0732">Signal</keyword>
<proteinExistence type="predicted"/>